<accession>A0ABC8KL38</accession>
<comment type="caution">
    <text evidence="2">The sequence shown here is derived from an EMBL/GenBank/DDBJ whole genome shotgun (WGS) entry which is preliminary data.</text>
</comment>
<dbReference type="EMBL" id="CAKOAT010216710">
    <property type="protein sequence ID" value="CAH8356302.1"/>
    <property type="molecule type" value="Genomic_DNA"/>
</dbReference>
<dbReference type="AlphaFoldDB" id="A0ABC8KL38"/>
<evidence type="ECO:0000256" key="1">
    <source>
        <dbReference type="SAM" id="MobiDB-lite"/>
    </source>
</evidence>
<dbReference type="Proteomes" id="UP001642260">
    <property type="component" value="Unassembled WGS sequence"/>
</dbReference>
<name>A0ABC8KL38_ERUVS</name>
<evidence type="ECO:0000313" key="2">
    <source>
        <dbReference type="EMBL" id="CAH8356302.1"/>
    </source>
</evidence>
<protein>
    <submittedName>
        <fullName evidence="2">Uncharacterized protein</fullName>
    </submittedName>
</protein>
<keyword evidence="3" id="KW-1185">Reference proteome</keyword>
<feature type="compositionally biased region" description="Basic residues" evidence="1">
    <location>
        <begin position="81"/>
        <end position="90"/>
    </location>
</feature>
<gene>
    <name evidence="2" type="ORF">ERUC_LOCUS22057</name>
</gene>
<organism evidence="2 3">
    <name type="scientific">Eruca vesicaria subsp. sativa</name>
    <name type="common">Garden rocket</name>
    <name type="synonym">Eruca sativa</name>
    <dbReference type="NCBI Taxonomy" id="29727"/>
    <lineage>
        <taxon>Eukaryota</taxon>
        <taxon>Viridiplantae</taxon>
        <taxon>Streptophyta</taxon>
        <taxon>Embryophyta</taxon>
        <taxon>Tracheophyta</taxon>
        <taxon>Spermatophyta</taxon>
        <taxon>Magnoliopsida</taxon>
        <taxon>eudicotyledons</taxon>
        <taxon>Gunneridae</taxon>
        <taxon>Pentapetalae</taxon>
        <taxon>rosids</taxon>
        <taxon>malvids</taxon>
        <taxon>Brassicales</taxon>
        <taxon>Brassicaceae</taxon>
        <taxon>Brassiceae</taxon>
        <taxon>Eruca</taxon>
    </lineage>
</organism>
<evidence type="ECO:0000313" key="3">
    <source>
        <dbReference type="Proteomes" id="UP001642260"/>
    </source>
</evidence>
<feature type="region of interest" description="Disordered" evidence="1">
    <location>
        <begin position="79"/>
        <end position="108"/>
    </location>
</feature>
<reference evidence="2 3" key="1">
    <citation type="submission" date="2022-03" db="EMBL/GenBank/DDBJ databases">
        <authorList>
            <person name="Macdonald S."/>
            <person name="Ahmed S."/>
            <person name="Newling K."/>
        </authorList>
    </citation>
    <scope>NUCLEOTIDE SEQUENCE [LARGE SCALE GENOMIC DNA]</scope>
</reference>
<sequence>MTSFHILLGVFPYKYIFGFHCSTQTQQILSKNTFDGFQWQISSFWRQQDDHEAKLLSLSTTQLALSLTIISASRRSQVKQLKAKKTKPEKKRVTTPSTTVSREEHRRN</sequence>
<proteinExistence type="predicted"/>